<comment type="caution">
    <text evidence="2">The sequence shown here is derived from an EMBL/GenBank/DDBJ whole genome shotgun (WGS) entry which is preliminary data.</text>
</comment>
<evidence type="ECO:0000313" key="2">
    <source>
        <dbReference type="EMBL" id="MBL3658306.1"/>
    </source>
</evidence>
<proteinExistence type="predicted"/>
<dbReference type="InterPro" id="IPR041033">
    <property type="entry name" value="SpaA_PFL_dom_1"/>
</dbReference>
<feature type="domain" description="SpaA-like prealbumin fold" evidence="1">
    <location>
        <begin position="39"/>
        <end position="89"/>
    </location>
</feature>
<dbReference type="Proteomes" id="UP000659388">
    <property type="component" value="Unassembled WGS sequence"/>
</dbReference>
<evidence type="ECO:0000259" key="1">
    <source>
        <dbReference type="Pfam" id="PF17802"/>
    </source>
</evidence>
<dbReference type="SUPFAM" id="SSF49478">
    <property type="entry name" value="Cna protein B-type domain"/>
    <property type="match status" value="1"/>
</dbReference>
<dbReference type="AlphaFoldDB" id="A0A937FAH8"/>
<gene>
    <name evidence="2" type="ORF">JL102_19295</name>
</gene>
<protein>
    <recommendedName>
        <fullName evidence="1">SpaA-like prealbumin fold domain-containing protein</fullName>
    </recommendedName>
</protein>
<accession>A0A937FAH8</accession>
<name>A0A937FAH8_9BACT</name>
<dbReference type="Gene3D" id="2.60.40.10">
    <property type="entry name" value="Immunoglobulins"/>
    <property type="match status" value="1"/>
</dbReference>
<keyword evidence="3" id="KW-1185">Reference proteome</keyword>
<dbReference type="Pfam" id="PF17802">
    <property type="entry name" value="SpaA"/>
    <property type="match status" value="1"/>
</dbReference>
<evidence type="ECO:0000313" key="3">
    <source>
        <dbReference type="Proteomes" id="UP000659388"/>
    </source>
</evidence>
<organism evidence="2 3">
    <name type="scientific">Fulvivirga sediminis</name>
    <dbReference type="NCBI Taxonomy" id="2803949"/>
    <lineage>
        <taxon>Bacteria</taxon>
        <taxon>Pseudomonadati</taxon>
        <taxon>Bacteroidota</taxon>
        <taxon>Cytophagia</taxon>
        <taxon>Cytophagales</taxon>
        <taxon>Fulvivirgaceae</taxon>
        <taxon>Fulvivirga</taxon>
    </lineage>
</organism>
<sequence>MRKLYILLFVSVFMFGCKDDNEVKVTIKDSANLTLTLTQKGTPLSGIYFKVISKANDLIIKEGITDEKGVIDFEQLKEGDYWVSAETYLEEERLKYEFKRIVQVIADQNKDLVWDTEDFTVNMEFYTLNSDENASVPNQKILIYQNNEVNELIYDFPEKLEQGITVTTDENGRANIDLPESVYFSVYWYENEENYIKISGNEQLITGEDEYLSIDLY</sequence>
<reference evidence="2" key="1">
    <citation type="submission" date="2021-01" db="EMBL/GenBank/DDBJ databases">
        <title>Fulvivirga kasyanovii gen. nov., sp nov., a novel member of the phylum Bacteroidetes isolated from seawater in a mussel farm.</title>
        <authorList>
            <person name="Zhao L.-H."/>
            <person name="Wang Z.-J."/>
        </authorList>
    </citation>
    <scope>NUCLEOTIDE SEQUENCE</scope>
    <source>
        <strain evidence="2">2943</strain>
    </source>
</reference>
<dbReference type="InterPro" id="IPR013783">
    <property type="entry name" value="Ig-like_fold"/>
</dbReference>
<dbReference type="PROSITE" id="PS51257">
    <property type="entry name" value="PROKAR_LIPOPROTEIN"/>
    <property type="match status" value="1"/>
</dbReference>
<dbReference type="EMBL" id="JAESIY010000012">
    <property type="protein sequence ID" value="MBL3658306.1"/>
    <property type="molecule type" value="Genomic_DNA"/>
</dbReference>
<dbReference type="RefSeq" id="WP_202246102.1">
    <property type="nucleotide sequence ID" value="NZ_JAESIY010000012.1"/>
</dbReference>